<dbReference type="InterPro" id="IPR050951">
    <property type="entry name" value="Retrovirus_Pol_polyprotein"/>
</dbReference>
<dbReference type="PANTHER" id="PTHR37984">
    <property type="entry name" value="PROTEIN CBG26694"/>
    <property type="match status" value="1"/>
</dbReference>
<dbReference type="AlphaFoldDB" id="A0A1X7UNT5"/>
<dbReference type="Gene3D" id="3.30.70.270">
    <property type="match status" value="1"/>
</dbReference>
<proteinExistence type="predicted"/>
<dbReference type="FunFam" id="3.30.70.270:FF:000003">
    <property type="entry name" value="Transposon Ty3-G Gag-Pol polyprotein"/>
    <property type="match status" value="1"/>
</dbReference>
<dbReference type="OMA" id="GQGICAD"/>
<dbReference type="PANTHER" id="PTHR37984:SF5">
    <property type="entry name" value="PROTEIN NYNRIN-LIKE"/>
    <property type="match status" value="1"/>
</dbReference>
<protein>
    <recommendedName>
        <fullName evidence="1">Reverse transcriptase domain-containing protein</fullName>
    </recommendedName>
</protein>
<evidence type="ECO:0000259" key="1">
    <source>
        <dbReference type="Pfam" id="PF00078"/>
    </source>
</evidence>
<dbReference type="Pfam" id="PF00078">
    <property type="entry name" value="RVT_1"/>
    <property type="match status" value="1"/>
</dbReference>
<dbReference type="InterPro" id="IPR043502">
    <property type="entry name" value="DNA/RNA_pol_sf"/>
</dbReference>
<organism evidence="2">
    <name type="scientific">Amphimedon queenslandica</name>
    <name type="common">Sponge</name>
    <dbReference type="NCBI Taxonomy" id="400682"/>
    <lineage>
        <taxon>Eukaryota</taxon>
        <taxon>Metazoa</taxon>
        <taxon>Porifera</taxon>
        <taxon>Demospongiae</taxon>
        <taxon>Heteroscleromorpha</taxon>
        <taxon>Haplosclerida</taxon>
        <taxon>Niphatidae</taxon>
        <taxon>Amphimedon</taxon>
    </lineage>
</organism>
<name>A0A1X7UNT5_AMPQE</name>
<dbReference type="InParanoid" id="A0A1X7UNT5"/>
<feature type="domain" description="Reverse transcriptase" evidence="1">
    <location>
        <begin position="7"/>
        <end position="89"/>
    </location>
</feature>
<accession>A0A1X7UNT5</accession>
<sequence>MFITPFGKYCFNKLPLGIASAPEHFQKRMSHILSGLDGVICLVDDVLVFGSNKRKHDSRLMRSLEQIRTAGVTLNKDTCEFGKEKFCFLFILLMERQTKR</sequence>
<dbReference type="Gene3D" id="3.10.10.10">
    <property type="entry name" value="HIV Type 1 Reverse Transcriptase, subunit A, domain 1"/>
    <property type="match status" value="1"/>
</dbReference>
<dbReference type="eggNOG" id="KOG0017">
    <property type="taxonomic scope" value="Eukaryota"/>
</dbReference>
<dbReference type="EnsemblMetazoa" id="Aqu2.1.29650_001">
    <property type="protein sequence ID" value="Aqu2.1.29650_001"/>
    <property type="gene ID" value="Aqu2.1.29650"/>
</dbReference>
<reference evidence="2" key="1">
    <citation type="submission" date="2017-05" db="UniProtKB">
        <authorList>
            <consortium name="EnsemblMetazoa"/>
        </authorList>
    </citation>
    <scope>IDENTIFICATION</scope>
</reference>
<dbReference type="SUPFAM" id="SSF56672">
    <property type="entry name" value="DNA/RNA polymerases"/>
    <property type="match status" value="1"/>
</dbReference>
<evidence type="ECO:0000313" key="2">
    <source>
        <dbReference type="EnsemblMetazoa" id="Aqu2.1.29650_001"/>
    </source>
</evidence>
<dbReference type="InterPro" id="IPR043128">
    <property type="entry name" value="Rev_trsase/Diguanyl_cyclase"/>
</dbReference>
<dbReference type="InterPro" id="IPR000477">
    <property type="entry name" value="RT_dom"/>
</dbReference>